<comment type="caution">
    <text evidence="8">The sequence shown here is derived from an EMBL/GenBank/DDBJ whole genome shotgun (WGS) entry which is preliminary data.</text>
</comment>
<comment type="similarity">
    <text evidence="1">Belongs to the AfsR/DnrI/RedD regulatory family.</text>
</comment>
<dbReference type="InterPro" id="IPR027417">
    <property type="entry name" value="P-loop_NTPase"/>
</dbReference>
<dbReference type="RefSeq" id="WP_390315699.1">
    <property type="nucleotide sequence ID" value="NZ_JBHSPB010000005.1"/>
</dbReference>
<evidence type="ECO:0000256" key="6">
    <source>
        <dbReference type="PROSITE-ProRule" id="PRU01091"/>
    </source>
</evidence>
<keyword evidence="4 6" id="KW-0238">DNA-binding</keyword>
<evidence type="ECO:0000256" key="5">
    <source>
        <dbReference type="ARBA" id="ARBA00023163"/>
    </source>
</evidence>
<gene>
    <name evidence="8" type="ORF">ACFP1Z_10290</name>
</gene>
<dbReference type="InterPro" id="IPR005158">
    <property type="entry name" value="BTAD"/>
</dbReference>
<evidence type="ECO:0000256" key="2">
    <source>
        <dbReference type="ARBA" id="ARBA00023012"/>
    </source>
</evidence>
<dbReference type="SUPFAM" id="SSF52540">
    <property type="entry name" value="P-loop containing nucleoside triphosphate hydrolases"/>
    <property type="match status" value="1"/>
</dbReference>
<dbReference type="InterPro" id="IPR001867">
    <property type="entry name" value="OmpR/PhoB-type_DNA-bd"/>
</dbReference>
<accession>A0ABW0Z0R6</accession>
<dbReference type="PRINTS" id="PR00364">
    <property type="entry name" value="DISEASERSIST"/>
</dbReference>
<dbReference type="PANTHER" id="PTHR35807">
    <property type="entry name" value="TRANSCRIPTIONAL REGULATOR REDD-RELATED"/>
    <property type="match status" value="1"/>
</dbReference>
<dbReference type="SMART" id="SM01043">
    <property type="entry name" value="BTAD"/>
    <property type="match status" value="1"/>
</dbReference>
<feature type="DNA-binding region" description="OmpR/PhoB-type" evidence="6">
    <location>
        <begin position="1"/>
        <end position="111"/>
    </location>
</feature>
<dbReference type="InterPro" id="IPR051677">
    <property type="entry name" value="AfsR-DnrI-RedD_regulator"/>
</dbReference>
<dbReference type="SUPFAM" id="SSF48452">
    <property type="entry name" value="TPR-like"/>
    <property type="match status" value="1"/>
</dbReference>
<sequence length="635" mass="68107">MTHALEFSILGRPRAWLDGEAVPLGRPQQQATLAMLLMHRGTAVSMGQMVDGVCGEAPPSRAPHMIRTYVWRLRRALRGTAGTASGTADPASAPDRDQVIVTAGNGYLIRVDEDRLDAARAERLERQAAACRAQDPGRAQRLLAEALALWQGEPLAGVPGAFAARQRLRLEEQRLLLLHRRLEAELALGRHKDAVPELLHLTETYPLREGFRAQLMLALYRAGRQAEALRVYTDTRELLDTELGIAPGPELRDLHLRILGADPALATPSHGARPPVRAASRPPVPAQLPCPPADFVGRAGQLERLLSLPDEEGRTGAAVAVVCGMPGMGTSAFALHAAHRLRPHYPDGQLYADLRESAEPALVLRSFLTALGVAPLPADPEELAALFRSALADRRLLVLLDNAPCTAELRPLLPAGPGCAVVIAGRGPLPGLAGATRVHLPLFGEEEALRLLSRVAGPDRVAAEPDAARRLVTAAAGLPLAVRSLAARLAARPAWTPASLAARTGDERRRLAELRVGDLDVPSAFAADYTRLDAEHARAFRLFALAARPHLPADAGAALLARTTERAEALLEALVDAGLLTSPAPGAYDCHPLLRLYGQERCRAEETGFQREAALRRLREYEARSPLAAVVALSA</sequence>
<feature type="domain" description="OmpR/PhoB-type" evidence="7">
    <location>
        <begin position="1"/>
        <end position="111"/>
    </location>
</feature>
<dbReference type="Proteomes" id="UP001596083">
    <property type="component" value="Unassembled WGS sequence"/>
</dbReference>
<dbReference type="Gene3D" id="3.40.50.300">
    <property type="entry name" value="P-loop containing nucleotide triphosphate hydrolases"/>
    <property type="match status" value="1"/>
</dbReference>
<dbReference type="InterPro" id="IPR016032">
    <property type="entry name" value="Sig_transdc_resp-reg_C-effctor"/>
</dbReference>
<evidence type="ECO:0000256" key="1">
    <source>
        <dbReference type="ARBA" id="ARBA00005820"/>
    </source>
</evidence>
<dbReference type="InterPro" id="IPR036388">
    <property type="entry name" value="WH-like_DNA-bd_sf"/>
</dbReference>
<dbReference type="EMBL" id="JBHSPB010000005">
    <property type="protein sequence ID" value="MFC5720549.1"/>
    <property type="molecule type" value="Genomic_DNA"/>
</dbReference>
<reference evidence="9" key="1">
    <citation type="journal article" date="2019" name="Int. J. Syst. Evol. Microbiol.">
        <title>The Global Catalogue of Microorganisms (GCM) 10K type strain sequencing project: providing services to taxonomists for standard genome sequencing and annotation.</title>
        <authorList>
            <consortium name="The Broad Institute Genomics Platform"/>
            <consortium name="The Broad Institute Genome Sequencing Center for Infectious Disease"/>
            <person name="Wu L."/>
            <person name="Ma J."/>
        </authorList>
    </citation>
    <scope>NUCLEOTIDE SEQUENCE [LARGE SCALE GENOMIC DNA]</scope>
    <source>
        <strain evidence="9">CGMCC 4.7304</strain>
    </source>
</reference>
<evidence type="ECO:0000259" key="7">
    <source>
        <dbReference type="PROSITE" id="PS51755"/>
    </source>
</evidence>
<keyword evidence="2" id="KW-0902">Two-component regulatory system</keyword>
<dbReference type="Gene3D" id="1.10.10.10">
    <property type="entry name" value="Winged helix-like DNA-binding domain superfamily/Winged helix DNA-binding domain"/>
    <property type="match status" value="1"/>
</dbReference>
<evidence type="ECO:0000256" key="3">
    <source>
        <dbReference type="ARBA" id="ARBA00023015"/>
    </source>
</evidence>
<keyword evidence="5" id="KW-0804">Transcription</keyword>
<dbReference type="PROSITE" id="PS51755">
    <property type="entry name" value="OMPR_PHOB"/>
    <property type="match status" value="1"/>
</dbReference>
<dbReference type="InterPro" id="IPR011990">
    <property type="entry name" value="TPR-like_helical_dom_sf"/>
</dbReference>
<evidence type="ECO:0000313" key="8">
    <source>
        <dbReference type="EMBL" id="MFC5720549.1"/>
    </source>
</evidence>
<evidence type="ECO:0000256" key="4">
    <source>
        <dbReference type="ARBA" id="ARBA00023125"/>
    </source>
</evidence>
<keyword evidence="9" id="KW-1185">Reference proteome</keyword>
<organism evidence="8 9">
    <name type="scientific">Streptomyces gamaensis</name>
    <dbReference type="NCBI Taxonomy" id="1763542"/>
    <lineage>
        <taxon>Bacteria</taxon>
        <taxon>Bacillati</taxon>
        <taxon>Actinomycetota</taxon>
        <taxon>Actinomycetes</taxon>
        <taxon>Kitasatosporales</taxon>
        <taxon>Streptomycetaceae</taxon>
        <taxon>Streptomyces</taxon>
    </lineage>
</organism>
<dbReference type="CDD" id="cd15831">
    <property type="entry name" value="BTAD"/>
    <property type="match status" value="1"/>
</dbReference>
<dbReference type="SMART" id="SM00862">
    <property type="entry name" value="Trans_reg_C"/>
    <property type="match status" value="1"/>
</dbReference>
<dbReference type="Pfam" id="PF03704">
    <property type="entry name" value="BTAD"/>
    <property type="match status" value="1"/>
</dbReference>
<dbReference type="Gene3D" id="1.25.40.10">
    <property type="entry name" value="Tetratricopeptide repeat domain"/>
    <property type="match status" value="1"/>
</dbReference>
<dbReference type="PANTHER" id="PTHR35807:SF1">
    <property type="entry name" value="TRANSCRIPTIONAL REGULATOR REDD"/>
    <property type="match status" value="1"/>
</dbReference>
<dbReference type="SUPFAM" id="SSF46894">
    <property type="entry name" value="C-terminal effector domain of the bipartite response regulators"/>
    <property type="match status" value="1"/>
</dbReference>
<protein>
    <submittedName>
        <fullName evidence="8">BTAD domain-containing putative transcriptional regulator</fullName>
    </submittedName>
</protein>
<name>A0ABW0Z0R6_9ACTN</name>
<evidence type="ECO:0000313" key="9">
    <source>
        <dbReference type="Proteomes" id="UP001596083"/>
    </source>
</evidence>
<proteinExistence type="inferred from homology"/>
<keyword evidence="3" id="KW-0805">Transcription regulation</keyword>